<dbReference type="AlphaFoldDB" id="H2J6P6"/>
<accession>H2J6P6</accession>
<evidence type="ECO:0000259" key="2">
    <source>
        <dbReference type="SMART" id="SM00278"/>
    </source>
</evidence>
<dbReference type="InterPro" id="IPR010994">
    <property type="entry name" value="RuvA_2-like"/>
</dbReference>
<dbReference type="OrthoDB" id="9790239at2"/>
<protein>
    <submittedName>
        <fullName evidence="3">Competence protein ComEA-like protein with helix-hairpin-helix repeat region</fullName>
    </submittedName>
</protein>
<name>H2J6P6_MARPK</name>
<reference evidence="3 4" key="1">
    <citation type="journal article" date="2012" name="J. Bacteriol.">
        <title>Complete Genome Sequence of the Thermophilic, Piezophilic, Heterotrophic Bacterium Marinitoga piezophila KA3.</title>
        <authorList>
            <person name="Lucas S."/>
            <person name="Han J."/>
            <person name="Lapidus A."/>
            <person name="Cheng J.F."/>
            <person name="Goodwin L.A."/>
            <person name="Pitluck S."/>
            <person name="Peters L."/>
            <person name="Mikhailova N."/>
            <person name="Teshima H."/>
            <person name="Detter J.C."/>
            <person name="Han C."/>
            <person name="Tapia R."/>
            <person name="Land M."/>
            <person name="Hauser L."/>
            <person name="Kyrpides N.C."/>
            <person name="Ivanova N."/>
            <person name="Pagani I."/>
            <person name="Vannier P."/>
            <person name="Oger P."/>
            <person name="Bartlett D.H."/>
            <person name="Noll K.M."/>
            <person name="Woyke T."/>
            <person name="Jebbar M."/>
        </authorList>
    </citation>
    <scope>NUCLEOTIDE SEQUENCE [LARGE SCALE GENOMIC DNA]</scope>
    <source>
        <strain evidence="4">DSM 14283 / JCM 11233 / KA3</strain>
    </source>
</reference>
<feature type="domain" description="Helix-hairpin-helix DNA-binding motif class 1" evidence="2">
    <location>
        <begin position="80"/>
        <end position="99"/>
    </location>
</feature>
<dbReference type="InterPro" id="IPR004509">
    <property type="entry name" value="Competence_ComEA_HhH"/>
</dbReference>
<dbReference type="PANTHER" id="PTHR21180">
    <property type="entry name" value="ENDONUCLEASE/EXONUCLEASE/PHOSPHATASE FAMILY DOMAIN-CONTAINING PROTEIN 1"/>
    <property type="match status" value="1"/>
</dbReference>
<dbReference type="GO" id="GO:0003677">
    <property type="term" value="F:DNA binding"/>
    <property type="evidence" value="ECO:0007669"/>
    <property type="project" value="InterPro"/>
</dbReference>
<dbReference type="NCBIfam" id="TIGR00426">
    <property type="entry name" value="competence protein ComEA helix-hairpin-helix repeat region"/>
    <property type="match status" value="1"/>
</dbReference>
<feature type="domain" description="Helix-hairpin-helix DNA-binding motif class 1" evidence="2">
    <location>
        <begin position="51"/>
        <end position="70"/>
    </location>
</feature>
<evidence type="ECO:0000313" key="3">
    <source>
        <dbReference type="EMBL" id="AEX86327.1"/>
    </source>
</evidence>
<keyword evidence="1" id="KW-0812">Transmembrane</keyword>
<dbReference type="Pfam" id="PF12836">
    <property type="entry name" value="HHH_3"/>
    <property type="match status" value="2"/>
</dbReference>
<keyword evidence="4" id="KW-1185">Reference proteome</keyword>
<keyword evidence="1" id="KW-0472">Membrane</keyword>
<gene>
    <name evidence="3" type="ordered locus">Marpi_1949</name>
</gene>
<dbReference type="SMART" id="SM00278">
    <property type="entry name" value="HhH1"/>
    <property type="match status" value="3"/>
</dbReference>
<dbReference type="KEGG" id="mpz:Marpi_1949"/>
<proteinExistence type="predicted"/>
<dbReference type="Proteomes" id="UP000007161">
    <property type="component" value="Chromosome"/>
</dbReference>
<dbReference type="Gene3D" id="1.10.150.320">
    <property type="entry name" value="Photosystem II 12 kDa extrinsic protein"/>
    <property type="match status" value="2"/>
</dbReference>
<dbReference type="PANTHER" id="PTHR21180:SF32">
    <property type="entry name" value="ENDONUCLEASE_EXONUCLEASE_PHOSPHATASE FAMILY DOMAIN-CONTAINING PROTEIN 1"/>
    <property type="match status" value="1"/>
</dbReference>
<keyword evidence="1" id="KW-1133">Transmembrane helix</keyword>
<dbReference type="eggNOG" id="COG1555">
    <property type="taxonomic scope" value="Bacteria"/>
</dbReference>
<dbReference type="HOGENOM" id="CLU_052011_2_0_0"/>
<reference evidence="4" key="2">
    <citation type="submission" date="2012-01" db="EMBL/GenBank/DDBJ databases">
        <title>Complete sequence of chromosome of Marinitoga piezophila KA3.</title>
        <authorList>
            <person name="Lucas S."/>
            <person name="Han J."/>
            <person name="Lapidus A."/>
            <person name="Cheng J.-F."/>
            <person name="Goodwin L."/>
            <person name="Pitluck S."/>
            <person name="Peters L."/>
            <person name="Mikhailova N."/>
            <person name="Teshima H."/>
            <person name="Detter J.C."/>
            <person name="Han C."/>
            <person name="Tapia R."/>
            <person name="Land M."/>
            <person name="Hauser L."/>
            <person name="Kyrpides N."/>
            <person name="Ivanova N."/>
            <person name="Pagani I."/>
            <person name="Jebbar M."/>
            <person name="Vannier P."/>
            <person name="Oger P."/>
            <person name="Cario A."/>
            <person name="Bartlett D."/>
            <person name="Noll K.M."/>
            <person name="Woyke T."/>
        </authorList>
    </citation>
    <scope>NUCLEOTIDE SEQUENCE [LARGE SCALE GENOMIC DNA]</scope>
    <source>
        <strain evidence="4">DSM 14283 / JCM 11233 / KA3</strain>
    </source>
</reference>
<feature type="domain" description="Helix-hairpin-helix DNA-binding motif class 1" evidence="2">
    <location>
        <begin position="123"/>
        <end position="142"/>
    </location>
</feature>
<sequence length="174" mass="20071">MVFRNSKTIFIISLIFFLTIFGGIFYIQTGNKRTEELNGEIKIDLYTASETQLTKIPGIGPKTAKKIIQYREKYGFSSVKDLMKIKGIGEKTYEKIRKYVYLSKSKIILKKKEKKNINNITYEELIEIPGIGPVSAGKIIEYRKYTKIRNEEDLKNIGLTNSQINKLKGVVEFE</sequence>
<dbReference type="GO" id="GO:0006281">
    <property type="term" value="P:DNA repair"/>
    <property type="evidence" value="ECO:0007669"/>
    <property type="project" value="InterPro"/>
</dbReference>
<dbReference type="STRING" id="443254.Marpi_1949"/>
<dbReference type="SUPFAM" id="SSF47781">
    <property type="entry name" value="RuvA domain 2-like"/>
    <property type="match status" value="2"/>
</dbReference>
<feature type="transmembrane region" description="Helical" evidence="1">
    <location>
        <begin position="9"/>
        <end position="27"/>
    </location>
</feature>
<dbReference type="EMBL" id="CP003257">
    <property type="protein sequence ID" value="AEX86327.1"/>
    <property type="molecule type" value="Genomic_DNA"/>
</dbReference>
<organism evidence="3 4">
    <name type="scientific">Marinitoga piezophila (strain DSM 14283 / JCM 11233 / KA3)</name>
    <dbReference type="NCBI Taxonomy" id="443254"/>
    <lineage>
        <taxon>Bacteria</taxon>
        <taxon>Thermotogati</taxon>
        <taxon>Thermotogota</taxon>
        <taxon>Thermotogae</taxon>
        <taxon>Petrotogales</taxon>
        <taxon>Petrotogaceae</taxon>
        <taxon>Marinitoga</taxon>
    </lineage>
</organism>
<evidence type="ECO:0000256" key="1">
    <source>
        <dbReference type="SAM" id="Phobius"/>
    </source>
</evidence>
<evidence type="ECO:0000313" key="4">
    <source>
        <dbReference type="Proteomes" id="UP000007161"/>
    </source>
</evidence>
<dbReference type="InterPro" id="IPR003583">
    <property type="entry name" value="Hlx-hairpin-Hlx_DNA-bd_motif"/>
</dbReference>
<dbReference type="InterPro" id="IPR051675">
    <property type="entry name" value="Endo/Exo/Phosphatase_dom_1"/>
</dbReference>